<accession>A0A4W5MDE9</accession>
<reference evidence="4" key="2">
    <citation type="submission" date="2025-08" db="UniProtKB">
        <authorList>
            <consortium name="Ensembl"/>
        </authorList>
    </citation>
    <scope>IDENTIFICATION</scope>
</reference>
<dbReference type="AlphaFoldDB" id="A0A4W5MDE9"/>
<organism evidence="4 5">
    <name type="scientific">Hucho hucho</name>
    <name type="common">huchen</name>
    <dbReference type="NCBI Taxonomy" id="62062"/>
    <lineage>
        <taxon>Eukaryota</taxon>
        <taxon>Metazoa</taxon>
        <taxon>Chordata</taxon>
        <taxon>Craniata</taxon>
        <taxon>Vertebrata</taxon>
        <taxon>Euteleostomi</taxon>
        <taxon>Actinopterygii</taxon>
        <taxon>Neopterygii</taxon>
        <taxon>Teleostei</taxon>
        <taxon>Protacanthopterygii</taxon>
        <taxon>Salmoniformes</taxon>
        <taxon>Salmonidae</taxon>
        <taxon>Salmoninae</taxon>
        <taxon>Hucho</taxon>
    </lineage>
</organism>
<dbReference type="STRING" id="62062.ENSHHUP00000036806"/>
<dbReference type="SUPFAM" id="SSF50978">
    <property type="entry name" value="WD40 repeat-like"/>
    <property type="match status" value="1"/>
</dbReference>
<dbReference type="PROSITE" id="PS00678">
    <property type="entry name" value="WD_REPEATS_1"/>
    <property type="match status" value="1"/>
</dbReference>
<dbReference type="GO" id="GO:0005085">
    <property type="term" value="F:guanyl-nucleotide exchange factor activity"/>
    <property type="evidence" value="ECO:0007669"/>
    <property type="project" value="UniProtKB-ARBA"/>
</dbReference>
<protein>
    <submittedName>
        <fullName evidence="4">Uncharacterized protein</fullName>
    </submittedName>
</protein>
<dbReference type="Proteomes" id="UP000314982">
    <property type="component" value="Unassembled WGS sequence"/>
</dbReference>
<dbReference type="Gene3D" id="2.130.10.10">
    <property type="entry name" value="YVTN repeat-like/Quinoprotein amine dehydrogenase"/>
    <property type="match status" value="1"/>
</dbReference>
<dbReference type="Ensembl" id="ENSHHUT00000038277.1">
    <property type="protein sequence ID" value="ENSHHUP00000036806.1"/>
    <property type="gene ID" value="ENSHHUG00000023087.1"/>
</dbReference>
<dbReference type="PANTHER" id="PTHR12296">
    <property type="entry name" value="DENN DOMAIN-CONTAINING PROTEIN 4"/>
    <property type="match status" value="1"/>
</dbReference>
<dbReference type="InterPro" id="IPR015943">
    <property type="entry name" value="WD40/YVTN_repeat-like_dom_sf"/>
</dbReference>
<name>A0A4W5MDE9_9TELE</name>
<evidence type="ECO:0000313" key="5">
    <source>
        <dbReference type="Proteomes" id="UP000314982"/>
    </source>
</evidence>
<dbReference type="InterPro" id="IPR051696">
    <property type="entry name" value="DENN_Domain_GEFs"/>
</dbReference>
<reference evidence="4" key="3">
    <citation type="submission" date="2025-09" db="UniProtKB">
        <authorList>
            <consortium name="Ensembl"/>
        </authorList>
    </citation>
    <scope>IDENTIFICATION</scope>
</reference>
<dbReference type="GO" id="GO:0032483">
    <property type="term" value="P:regulation of Rab protein signal transduction"/>
    <property type="evidence" value="ECO:0007669"/>
    <property type="project" value="TreeGrafter"/>
</dbReference>
<evidence type="ECO:0000256" key="2">
    <source>
        <dbReference type="ARBA" id="ARBA00022737"/>
    </source>
</evidence>
<dbReference type="PANTHER" id="PTHR12296:SF21">
    <property type="entry name" value="DENN DOMAIN-CONTAINING PROTEIN 3"/>
    <property type="match status" value="1"/>
</dbReference>
<proteinExistence type="predicted"/>
<feature type="repeat" description="WD" evidence="3">
    <location>
        <begin position="55"/>
        <end position="98"/>
    </location>
</feature>
<dbReference type="InterPro" id="IPR019775">
    <property type="entry name" value="WD40_repeat_CS"/>
</dbReference>
<keyword evidence="2" id="KW-0677">Repeat</keyword>
<dbReference type="GO" id="GO:0031410">
    <property type="term" value="C:cytoplasmic vesicle"/>
    <property type="evidence" value="ECO:0007669"/>
    <property type="project" value="TreeGrafter"/>
</dbReference>
<evidence type="ECO:0000313" key="4">
    <source>
        <dbReference type="Ensembl" id="ENSHHUP00000036806.1"/>
    </source>
</evidence>
<reference evidence="5" key="1">
    <citation type="submission" date="2018-06" db="EMBL/GenBank/DDBJ databases">
        <title>Genome assembly of Danube salmon.</title>
        <authorList>
            <person name="Macqueen D.J."/>
            <person name="Gundappa M.K."/>
        </authorList>
    </citation>
    <scope>NUCLEOTIDE SEQUENCE [LARGE SCALE GENOMIC DNA]</scope>
</reference>
<evidence type="ECO:0000256" key="3">
    <source>
        <dbReference type="PROSITE-ProRule" id="PRU00221"/>
    </source>
</evidence>
<dbReference type="GeneTree" id="ENSGT00940000155784"/>
<keyword evidence="1 3" id="KW-0853">WD repeat</keyword>
<keyword evidence="5" id="KW-1185">Reference proteome</keyword>
<sequence length="120" mass="13674">MFVAASWSMQQNCIQVGSSQLNCMLGSDQDQVWIGSQDSIIYIIDTCSMSCNKQLTEHRHEVMDFALEESHKMSQTYSCSADGTVILWDLSTLKVKKQFQLTCDRLMSIQLFNGTLWCCK</sequence>
<evidence type="ECO:0000256" key="1">
    <source>
        <dbReference type="ARBA" id="ARBA00022574"/>
    </source>
</evidence>
<dbReference type="InterPro" id="IPR036322">
    <property type="entry name" value="WD40_repeat_dom_sf"/>
</dbReference>
<dbReference type="InterPro" id="IPR001680">
    <property type="entry name" value="WD40_rpt"/>
</dbReference>
<dbReference type="PROSITE" id="PS50082">
    <property type="entry name" value="WD_REPEATS_2"/>
    <property type="match status" value="1"/>
</dbReference>